<dbReference type="RefSeq" id="WP_236099480.1">
    <property type="nucleotide sequence ID" value="NZ_JAKGUD010000007.1"/>
</dbReference>
<dbReference type="InterPro" id="IPR046272">
    <property type="entry name" value="DUF6305"/>
</dbReference>
<protein>
    <submittedName>
        <fullName evidence="3">DUF6305 family protein</fullName>
    </submittedName>
</protein>
<evidence type="ECO:0000259" key="2">
    <source>
        <dbReference type="Pfam" id="PF19823"/>
    </source>
</evidence>
<organism evidence="3 4">
    <name type="scientific">Dethiosulfovibrio marinus</name>
    <dbReference type="NCBI Taxonomy" id="133532"/>
    <lineage>
        <taxon>Bacteria</taxon>
        <taxon>Thermotogati</taxon>
        <taxon>Synergistota</taxon>
        <taxon>Synergistia</taxon>
        <taxon>Synergistales</taxon>
        <taxon>Dethiosulfovibrionaceae</taxon>
        <taxon>Dethiosulfovibrio</taxon>
    </lineage>
</organism>
<keyword evidence="4" id="KW-1185">Reference proteome</keyword>
<feature type="domain" description="DUF6305" evidence="2">
    <location>
        <begin position="30"/>
        <end position="183"/>
    </location>
</feature>
<accession>A0ABS9ESH6</accession>
<feature type="signal peptide" evidence="1">
    <location>
        <begin position="1"/>
        <end position="23"/>
    </location>
</feature>
<feature type="chain" id="PRO_5046584190" evidence="1">
    <location>
        <begin position="24"/>
        <end position="184"/>
    </location>
</feature>
<dbReference type="Proteomes" id="UP001200430">
    <property type="component" value="Unassembled WGS sequence"/>
</dbReference>
<name>A0ABS9ESH6_9BACT</name>
<sequence>MRKTFVAFLFVALTVVFASVAFAADKPVIEDPLIVTTCGQSPGAVMVKMSSMQAGFKAEHNNNLTAADIKGKGYKTLIVTSGTSMKGMGAAGTNVDKEIARVQELMEAAKAEGMLVIGAHVEGMARRTDQSDQASIDAVLSNADAVLATVDSDSDGYFTKYAEEHNIPIIKVKDALGIGQGLKN</sequence>
<keyword evidence="1" id="KW-0732">Signal</keyword>
<evidence type="ECO:0000313" key="4">
    <source>
        <dbReference type="Proteomes" id="UP001200430"/>
    </source>
</evidence>
<gene>
    <name evidence="3" type="ORF">L2W38_08005</name>
</gene>
<evidence type="ECO:0000313" key="3">
    <source>
        <dbReference type="EMBL" id="MCF4142758.1"/>
    </source>
</evidence>
<proteinExistence type="predicted"/>
<dbReference type="EMBL" id="JAKGUD010000007">
    <property type="protein sequence ID" value="MCF4142758.1"/>
    <property type="molecule type" value="Genomic_DNA"/>
</dbReference>
<dbReference type="Pfam" id="PF19823">
    <property type="entry name" value="DUF6305"/>
    <property type="match status" value="1"/>
</dbReference>
<reference evidence="3 4" key="1">
    <citation type="submission" date="2022-01" db="EMBL/GenBank/DDBJ databases">
        <title>Dethiosulfovibrio faecalis sp. nov., a novel proteolytic, non-sulfur-reducing bacterium isolated from a marine aquaculture solid waste bioreactor.</title>
        <authorList>
            <person name="Grabowski S."/>
            <person name="Apolinario E."/>
            <person name="Schneider N."/>
            <person name="Marshall C.W."/>
            <person name="Sowers K.R."/>
        </authorList>
    </citation>
    <scope>NUCLEOTIDE SEQUENCE [LARGE SCALE GENOMIC DNA]</scope>
    <source>
        <strain evidence="3 4">DSM 12537</strain>
    </source>
</reference>
<evidence type="ECO:0000256" key="1">
    <source>
        <dbReference type="SAM" id="SignalP"/>
    </source>
</evidence>
<comment type="caution">
    <text evidence="3">The sequence shown here is derived from an EMBL/GenBank/DDBJ whole genome shotgun (WGS) entry which is preliminary data.</text>
</comment>